<sequence>MKDRPFSLTDWHRFLFGNASWPFLLEVLLRTSVTYVLLIVVMRLLGRRVAGQYTLFEISIAVTLAAAVGVPLQAADRGLLPPVVIAVVVIVLQRLIARTGSTHRRLETLI</sequence>
<keyword evidence="1" id="KW-0812">Transmembrane</keyword>
<keyword evidence="1" id="KW-1133">Transmembrane helix</keyword>
<proteinExistence type="predicted"/>
<evidence type="ECO:0000313" key="2">
    <source>
        <dbReference type="EMBL" id="WOD13987.1"/>
    </source>
</evidence>
<evidence type="ECO:0000313" key="3">
    <source>
        <dbReference type="Proteomes" id="UP001302652"/>
    </source>
</evidence>
<name>A0ABZ0ECR7_9BURK</name>
<organism evidence="2 3">
    <name type="scientific">Paraburkholderia kirstenboschensis</name>
    <dbReference type="NCBI Taxonomy" id="1245436"/>
    <lineage>
        <taxon>Bacteria</taxon>
        <taxon>Pseudomonadati</taxon>
        <taxon>Pseudomonadota</taxon>
        <taxon>Betaproteobacteria</taxon>
        <taxon>Burkholderiales</taxon>
        <taxon>Burkholderiaceae</taxon>
        <taxon>Paraburkholderia</taxon>
    </lineage>
</organism>
<keyword evidence="3" id="KW-1185">Reference proteome</keyword>
<evidence type="ECO:0008006" key="4">
    <source>
        <dbReference type="Google" id="ProtNLM"/>
    </source>
</evidence>
<dbReference type="RefSeq" id="WP_317015729.1">
    <property type="nucleotide sequence ID" value="NZ_CP136511.1"/>
</dbReference>
<accession>A0ABZ0ECR7</accession>
<feature type="transmembrane region" description="Helical" evidence="1">
    <location>
        <begin position="53"/>
        <end position="72"/>
    </location>
</feature>
<dbReference type="PANTHER" id="PTHR34582:SF6">
    <property type="entry name" value="UPF0702 TRANSMEMBRANE PROTEIN YCAP"/>
    <property type="match status" value="1"/>
</dbReference>
<evidence type="ECO:0000256" key="1">
    <source>
        <dbReference type="SAM" id="Phobius"/>
    </source>
</evidence>
<feature type="transmembrane region" description="Helical" evidence="1">
    <location>
        <begin position="20"/>
        <end position="41"/>
    </location>
</feature>
<dbReference type="PANTHER" id="PTHR34582">
    <property type="entry name" value="UPF0702 TRANSMEMBRANE PROTEIN YCAP"/>
    <property type="match status" value="1"/>
</dbReference>
<dbReference type="EMBL" id="CP136511">
    <property type="protein sequence ID" value="WOD13987.1"/>
    <property type="molecule type" value="Genomic_DNA"/>
</dbReference>
<feature type="transmembrane region" description="Helical" evidence="1">
    <location>
        <begin position="78"/>
        <end position="97"/>
    </location>
</feature>
<protein>
    <recommendedName>
        <fullName evidence="4">DUF421 domain-containing protein</fullName>
    </recommendedName>
</protein>
<dbReference type="Proteomes" id="UP001302652">
    <property type="component" value="Chromosome 3"/>
</dbReference>
<reference evidence="2 3" key="1">
    <citation type="submission" date="2023-10" db="EMBL/GenBank/DDBJ databases">
        <title>Surface-active antibiotics is a multifunctional adaptation for post-fire microbes.</title>
        <authorList>
            <person name="Liu M.D."/>
            <person name="Du Y."/>
            <person name="Koupaei S.K."/>
            <person name="Kim N.R."/>
            <person name="Zhang W."/>
            <person name="Traxler M.F."/>
        </authorList>
    </citation>
    <scope>NUCLEOTIDE SEQUENCE [LARGE SCALE GENOMIC DNA]</scope>
    <source>
        <strain evidence="2 3">F3</strain>
    </source>
</reference>
<keyword evidence="1" id="KW-0472">Membrane</keyword>
<gene>
    <name evidence="2" type="ORF">RW095_00090</name>
</gene>